<gene>
    <name evidence="1" type="ORF">OCV65_02730</name>
</gene>
<organism evidence="1 2">
    <name type="scientific">Dorea ammoniilytica</name>
    <dbReference type="NCBI Taxonomy" id="2981788"/>
    <lineage>
        <taxon>Bacteria</taxon>
        <taxon>Bacillati</taxon>
        <taxon>Bacillota</taxon>
        <taxon>Clostridia</taxon>
        <taxon>Lachnospirales</taxon>
        <taxon>Lachnospiraceae</taxon>
        <taxon>Dorea</taxon>
    </lineage>
</organism>
<dbReference type="EMBL" id="JAOQJV010000002">
    <property type="protein sequence ID" value="MCU6699154.1"/>
    <property type="molecule type" value="Genomic_DNA"/>
</dbReference>
<sequence>MKIKCCKDCVAPKRHPGCHGVCPEYLYEKALWEEEKKVIREEHRRFSELYEQRSEGVRKALKHRRR</sequence>
<comment type="caution">
    <text evidence="1">The sequence shown here is derived from an EMBL/GenBank/DDBJ whole genome shotgun (WGS) entry which is preliminary data.</text>
</comment>
<name>A0ABT2S3I5_9FIRM</name>
<proteinExistence type="predicted"/>
<keyword evidence="2" id="KW-1185">Reference proteome</keyword>
<evidence type="ECO:0000313" key="1">
    <source>
        <dbReference type="EMBL" id="MCU6699154.1"/>
    </source>
</evidence>
<protein>
    <submittedName>
        <fullName evidence="1">Uncharacterized protein</fullName>
    </submittedName>
</protein>
<dbReference type="RefSeq" id="WP_055304144.1">
    <property type="nucleotide sequence ID" value="NZ_JAOQJV010000002.1"/>
</dbReference>
<accession>A0ABT2S3I5</accession>
<evidence type="ECO:0000313" key="2">
    <source>
        <dbReference type="Proteomes" id="UP001207605"/>
    </source>
</evidence>
<reference evidence="1 2" key="1">
    <citation type="journal article" date="2021" name="ISME Commun">
        <title>Automated analysis of genomic sequences facilitates high-throughput and comprehensive description of bacteria.</title>
        <authorList>
            <person name="Hitch T.C.A."/>
        </authorList>
    </citation>
    <scope>NUCLEOTIDE SEQUENCE [LARGE SCALE GENOMIC DNA]</scope>
    <source>
        <strain evidence="1 2">Sanger_02</strain>
    </source>
</reference>
<dbReference type="Proteomes" id="UP001207605">
    <property type="component" value="Unassembled WGS sequence"/>
</dbReference>